<feature type="compositionally biased region" description="Basic and acidic residues" evidence="1">
    <location>
        <begin position="193"/>
        <end position="203"/>
    </location>
</feature>
<evidence type="ECO:0000313" key="3">
    <source>
        <dbReference type="Proteomes" id="UP000683925"/>
    </source>
</evidence>
<reference evidence="2" key="1">
    <citation type="submission" date="2021-01" db="EMBL/GenBank/DDBJ databases">
        <authorList>
            <consortium name="Genoscope - CEA"/>
            <person name="William W."/>
        </authorList>
    </citation>
    <scope>NUCLEOTIDE SEQUENCE</scope>
</reference>
<accession>A0A8S1XX86</accession>
<dbReference type="EMBL" id="CAJJDP010000138">
    <property type="protein sequence ID" value="CAD8206181.1"/>
    <property type="molecule type" value="Genomic_DNA"/>
</dbReference>
<feature type="compositionally biased region" description="Basic and acidic residues" evidence="1">
    <location>
        <begin position="7"/>
        <end position="20"/>
    </location>
</feature>
<keyword evidence="3" id="KW-1185">Reference proteome</keyword>
<proteinExistence type="predicted"/>
<gene>
    <name evidence="2" type="ORF">POCTA_138.1.T1370083</name>
</gene>
<feature type="region of interest" description="Disordered" evidence="1">
    <location>
        <begin position="192"/>
        <end position="212"/>
    </location>
</feature>
<dbReference type="OrthoDB" id="309865at2759"/>
<evidence type="ECO:0000256" key="1">
    <source>
        <dbReference type="SAM" id="MobiDB-lite"/>
    </source>
</evidence>
<dbReference type="OMA" id="QYHVANE"/>
<feature type="region of interest" description="Disordered" evidence="1">
    <location>
        <begin position="1"/>
        <end position="78"/>
    </location>
</feature>
<name>A0A8S1XX86_PAROT</name>
<feature type="compositionally biased region" description="Basic and acidic residues" evidence="1">
    <location>
        <begin position="52"/>
        <end position="66"/>
    </location>
</feature>
<comment type="caution">
    <text evidence="2">The sequence shown here is derived from an EMBL/GenBank/DDBJ whole genome shotgun (WGS) entry which is preliminary data.</text>
</comment>
<protein>
    <submittedName>
        <fullName evidence="2">Uncharacterized protein</fullName>
    </submittedName>
</protein>
<evidence type="ECO:0000313" key="2">
    <source>
        <dbReference type="EMBL" id="CAD8206181.1"/>
    </source>
</evidence>
<organism evidence="2 3">
    <name type="scientific">Paramecium octaurelia</name>
    <dbReference type="NCBI Taxonomy" id="43137"/>
    <lineage>
        <taxon>Eukaryota</taxon>
        <taxon>Sar</taxon>
        <taxon>Alveolata</taxon>
        <taxon>Ciliophora</taxon>
        <taxon>Intramacronucleata</taxon>
        <taxon>Oligohymenophorea</taxon>
        <taxon>Peniculida</taxon>
        <taxon>Parameciidae</taxon>
        <taxon>Paramecium</taxon>
    </lineage>
</organism>
<dbReference type="Proteomes" id="UP000683925">
    <property type="component" value="Unassembled WGS sequence"/>
</dbReference>
<dbReference type="AlphaFoldDB" id="A0A8S1XX86"/>
<sequence length="212" mass="24018">MPKGKQSKQEQVKTTEVVDKKIKKGKKAKANDEPAEQPASPPQSPIKKGKKQTQEKKPKATKDRFNKLYYPETPNQQFPNQLQENVISVIASFGTSAPLKDITNNLSLFYTNQVEEQAVHSFLAQAEESGIIYERSGQYHVANELIPPQPQPKQVVSQSIEQEALPLQGIESAVKQHQDNDQIDFEEQIQHQASEKKYAHNENDEPQNLFDN</sequence>